<accession>A0ABW5PU81</accession>
<reference evidence="2" key="1">
    <citation type="journal article" date="2019" name="Int. J. Syst. Evol. Microbiol.">
        <title>The Global Catalogue of Microorganisms (GCM) 10K type strain sequencing project: providing services to taxonomists for standard genome sequencing and annotation.</title>
        <authorList>
            <consortium name="The Broad Institute Genomics Platform"/>
            <consortium name="The Broad Institute Genome Sequencing Center for Infectious Disease"/>
            <person name="Wu L."/>
            <person name="Ma J."/>
        </authorList>
    </citation>
    <scope>NUCLEOTIDE SEQUENCE [LARGE SCALE GENOMIC DNA]</scope>
    <source>
        <strain evidence="2">TISTR 2241</strain>
    </source>
</reference>
<evidence type="ECO:0000313" key="2">
    <source>
        <dbReference type="Proteomes" id="UP001597458"/>
    </source>
</evidence>
<sequence length="52" mass="5785">MESFNSQSRANMAKDSLYGHFVWDRTGLNTKDQQCSYHSDKLTGGAGKTTTL</sequence>
<protein>
    <submittedName>
        <fullName evidence="1">Uncharacterized protein</fullName>
    </submittedName>
</protein>
<evidence type="ECO:0000313" key="1">
    <source>
        <dbReference type="EMBL" id="MFD2618495.1"/>
    </source>
</evidence>
<organism evidence="1 2">
    <name type="scientific">Terrilactibacillus laevilacticus</name>
    <dbReference type="NCBI Taxonomy" id="1380157"/>
    <lineage>
        <taxon>Bacteria</taxon>
        <taxon>Bacillati</taxon>
        <taxon>Bacillota</taxon>
        <taxon>Bacilli</taxon>
        <taxon>Bacillales</taxon>
        <taxon>Bacillaceae</taxon>
        <taxon>Terrilactibacillus</taxon>
    </lineage>
</organism>
<dbReference type="Proteomes" id="UP001597458">
    <property type="component" value="Unassembled WGS sequence"/>
</dbReference>
<dbReference type="EMBL" id="JBHUMR010000016">
    <property type="protein sequence ID" value="MFD2618495.1"/>
    <property type="molecule type" value="Genomic_DNA"/>
</dbReference>
<name>A0ABW5PU81_9BACI</name>
<proteinExistence type="predicted"/>
<dbReference type="RefSeq" id="WP_181406525.1">
    <property type="nucleotide sequence ID" value="NZ_JBHUMR010000016.1"/>
</dbReference>
<gene>
    <name evidence="1" type="ORF">ACFSTF_14405</name>
</gene>
<keyword evidence="2" id="KW-1185">Reference proteome</keyword>
<comment type="caution">
    <text evidence="1">The sequence shown here is derived from an EMBL/GenBank/DDBJ whole genome shotgun (WGS) entry which is preliminary data.</text>
</comment>